<dbReference type="NCBIfam" id="TIGR01311">
    <property type="entry name" value="glycerol_kin"/>
    <property type="match status" value="1"/>
</dbReference>
<evidence type="ECO:0000256" key="4">
    <source>
        <dbReference type="ARBA" id="ARBA00022741"/>
    </source>
</evidence>
<dbReference type="Proteomes" id="UP000199181">
    <property type="component" value="Unassembled WGS sequence"/>
</dbReference>
<evidence type="ECO:0000259" key="11">
    <source>
        <dbReference type="Pfam" id="PF00370"/>
    </source>
</evidence>
<protein>
    <recommendedName>
        <fullName evidence="9">Glycerol kinase</fullName>
        <ecNumber evidence="9">2.7.1.30</ecNumber>
    </recommendedName>
    <alternativeName>
        <fullName evidence="9">ATP:glycerol 3-phosphotransferase</fullName>
    </alternativeName>
    <alternativeName>
        <fullName evidence="9">Glycerokinase</fullName>
        <shortName evidence="9">GK</shortName>
    </alternativeName>
</protein>
<dbReference type="NCBIfam" id="NF000756">
    <property type="entry name" value="PRK00047.1"/>
    <property type="match status" value="1"/>
</dbReference>
<dbReference type="PROSITE" id="PS00445">
    <property type="entry name" value="FGGY_KINASES_2"/>
    <property type="match status" value="1"/>
</dbReference>
<feature type="binding site" evidence="9">
    <location>
        <position position="14"/>
    </location>
    <ligand>
        <name>ADP</name>
        <dbReference type="ChEBI" id="CHEBI:456216"/>
    </ligand>
</feature>
<comment type="activity regulation">
    <text evidence="9">Inhibited by fructose 1,6-bisphosphate (FBP).</text>
</comment>
<feature type="binding site" evidence="9">
    <location>
        <position position="14"/>
    </location>
    <ligand>
        <name>sn-glycerol 3-phosphate</name>
        <dbReference type="ChEBI" id="CHEBI:57597"/>
    </ligand>
</feature>
<feature type="binding site" evidence="9">
    <location>
        <position position="14"/>
    </location>
    <ligand>
        <name>ATP</name>
        <dbReference type="ChEBI" id="CHEBI:30616"/>
    </ligand>
</feature>
<dbReference type="EMBL" id="FOIJ01000019">
    <property type="protein sequence ID" value="SEU34662.1"/>
    <property type="molecule type" value="Genomic_DNA"/>
</dbReference>
<dbReference type="AlphaFoldDB" id="A0A1I0L4S9"/>
<dbReference type="GO" id="GO:0005524">
    <property type="term" value="F:ATP binding"/>
    <property type="evidence" value="ECO:0007669"/>
    <property type="project" value="UniProtKB-UniRule"/>
</dbReference>
<feature type="binding site" evidence="9">
    <location>
        <position position="412"/>
    </location>
    <ligand>
        <name>ADP</name>
        <dbReference type="ChEBI" id="CHEBI:456216"/>
    </ligand>
</feature>
<dbReference type="InterPro" id="IPR000577">
    <property type="entry name" value="Carb_kinase_FGGY"/>
</dbReference>
<keyword evidence="14" id="KW-1185">Reference proteome</keyword>
<feature type="binding site" evidence="9">
    <location>
        <position position="268"/>
    </location>
    <ligand>
        <name>ATP</name>
        <dbReference type="ChEBI" id="CHEBI:30616"/>
    </ligand>
</feature>
<feature type="binding site" evidence="9">
    <location>
        <position position="85"/>
    </location>
    <ligand>
        <name>glycerol</name>
        <dbReference type="ChEBI" id="CHEBI:17754"/>
    </ligand>
</feature>
<comment type="catalytic activity">
    <reaction evidence="8 9">
        <text>glycerol + ATP = sn-glycerol 3-phosphate + ADP + H(+)</text>
        <dbReference type="Rhea" id="RHEA:21644"/>
        <dbReference type="ChEBI" id="CHEBI:15378"/>
        <dbReference type="ChEBI" id="CHEBI:17754"/>
        <dbReference type="ChEBI" id="CHEBI:30616"/>
        <dbReference type="ChEBI" id="CHEBI:57597"/>
        <dbReference type="ChEBI" id="CHEBI:456216"/>
        <dbReference type="EC" id="2.7.1.30"/>
    </reaction>
</comment>
<dbReference type="InterPro" id="IPR043129">
    <property type="entry name" value="ATPase_NBD"/>
</dbReference>
<dbReference type="InterPro" id="IPR018485">
    <property type="entry name" value="FGGY_C"/>
</dbReference>
<dbReference type="Pfam" id="PF00370">
    <property type="entry name" value="FGGY_N"/>
    <property type="match status" value="1"/>
</dbReference>
<dbReference type="FunFam" id="3.30.420.40:FF:000008">
    <property type="entry name" value="Glycerol kinase"/>
    <property type="match status" value="1"/>
</dbReference>
<evidence type="ECO:0000256" key="9">
    <source>
        <dbReference type="HAMAP-Rule" id="MF_00186"/>
    </source>
</evidence>
<keyword evidence="6 9" id="KW-0319">Glycerol metabolism</keyword>
<feature type="binding site" evidence="9">
    <location>
        <position position="85"/>
    </location>
    <ligand>
        <name>sn-glycerol 3-phosphate</name>
        <dbReference type="ChEBI" id="CHEBI:57597"/>
    </ligand>
</feature>
<dbReference type="FunFam" id="3.30.420.40:FF:000007">
    <property type="entry name" value="Glycerol kinase"/>
    <property type="match status" value="1"/>
</dbReference>
<organism evidence="13 14">
    <name type="scientific">Stigmatella erecta</name>
    <dbReference type="NCBI Taxonomy" id="83460"/>
    <lineage>
        <taxon>Bacteria</taxon>
        <taxon>Pseudomonadati</taxon>
        <taxon>Myxococcota</taxon>
        <taxon>Myxococcia</taxon>
        <taxon>Myxococcales</taxon>
        <taxon>Cystobacterineae</taxon>
        <taxon>Archangiaceae</taxon>
        <taxon>Stigmatella</taxon>
    </lineage>
</organism>
<dbReference type="PIRSF" id="PIRSF000538">
    <property type="entry name" value="GlpK"/>
    <property type="match status" value="1"/>
</dbReference>
<dbReference type="SUPFAM" id="SSF53067">
    <property type="entry name" value="Actin-like ATPase domain"/>
    <property type="match status" value="2"/>
</dbReference>
<feature type="binding site" evidence="9">
    <location>
        <position position="246"/>
    </location>
    <ligand>
        <name>glycerol</name>
        <dbReference type="ChEBI" id="CHEBI:17754"/>
    </ligand>
</feature>
<feature type="domain" description="Carbohydrate kinase FGGY C-terminal" evidence="12">
    <location>
        <begin position="263"/>
        <end position="450"/>
    </location>
</feature>
<comment type="caution">
    <text evidence="9">Lacks conserved residue(s) required for the propagation of feature annotation.</text>
</comment>
<dbReference type="GO" id="GO:0004370">
    <property type="term" value="F:glycerol kinase activity"/>
    <property type="evidence" value="ECO:0007669"/>
    <property type="project" value="UniProtKB-UniRule"/>
</dbReference>
<sequence length="494" mass="53636">MAKAKHVLAIDQGTTGTHVTILDARLQVVGRSYREFTQHFPKPSWVEHDLEEIWASSEFCISRALRDAGLKGQDIAAVGITNQRETTGLWHRGTGKPLARAIVWQDRRTADICQGLKARGVEPRVREVTGLVLDPYFSGTKLTWLFEHVKGARARAEKGEVCFGTIDTWLVYQLTGGAVHVTDVSNASRTLLMDLRSLTWDDELRALLGVPAACLPQIRGSAEVYGTTKGMKSLPDGIPISGMAGDQQAALFGQACFEPGESKCTYGTGAFLLMNTGSTPVRSTAGLLTTVAWRLGERTSYALEGSSFIAGAAVQWLRDGLKVIKRAPDIEALAESVKDSGDVVFVPALAGLGAPHWRPEARGLFAGIDRSTTVAHLARAVLEGMALQIHDLADAMRHDSGRDIPAFKVDGGAAANNLLMQYQADVLGTPVVRPRNLETTSLGAAFLGGLGAGVWSSPEAIRRAWKAERTFKPRMKPEVRQRHLDKWKRAVERA</sequence>
<feature type="binding site" evidence="9">
    <location>
        <position position="15"/>
    </location>
    <ligand>
        <name>ATP</name>
        <dbReference type="ChEBI" id="CHEBI:30616"/>
    </ligand>
</feature>
<feature type="domain" description="Carbohydrate kinase FGGY N-terminal" evidence="11">
    <location>
        <begin position="7"/>
        <end position="253"/>
    </location>
</feature>
<gene>
    <name evidence="9" type="primary">glpK</name>
    <name evidence="13" type="ORF">SAMN05443639_11998</name>
</gene>
<evidence type="ECO:0000313" key="14">
    <source>
        <dbReference type="Proteomes" id="UP000199181"/>
    </source>
</evidence>
<dbReference type="InterPro" id="IPR018483">
    <property type="entry name" value="Carb_kinase_FGGY_CS"/>
</dbReference>
<keyword evidence="5 9" id="KW-0418">Kinase</keyword>
<name>A0A1I0L4S9_9BACT</name>
<evidence type="ECO:0000256" key="10">
    <source>
        <dbReference type="RuleBase" id="RU003733"/>
    </source>
</evidence>
<dbReference type="UniPathway" id="UPA00618">
    <property type="reaction ID" value="UER00672"/>
</dbReference>
<feature type="binding site" evidence="9">
    <location>
        <position position="412"/>
    </location>
    <ligand>
        <name>ATP</name>
        <dbReference type="ChEBI" id="CHEBI:30616"/>
    </ligand>
</feature>
<dbReference type="Pfam" id="PF02782">
    <property type="entry name" value="FGGY_C"/>
    <property type="match status" value="1"/>
</dbReference>
<dbReference type="HAMAP" id="MF_00186">
    <property type="entry name" value="Glycerol_kin"/>
    <property type="match status" value="1"/>
</dbReference>
<keyword evidence="7 9" id="KW-0067">ATP-binding</keyword>
<accession>A0A1I0L4S9</accession>
<evidence type="ECO:0000256" key="1">
    <source>
        <dbReference type="ARBA" id="ARBA00005190"/>
    </source>
</evidence>
<dbReference type="EC" id="2.7.1.30" evidence="9"/>
<feature type="binding site" evidence="9">
    <location>
        <position position="247"/>
    </location>
    <ligand>
        <name>glycerol</name>
        <dbReference type="ChEBI" id="CHEBI:17754"/>
    </ligand>
</feature>
<feature type="binding site" evidence="9">
    <location>
        <position position="416"/>
    </location>
    <ligand>
        <name>ADP</name>
        <dbReference type="ChEBI" id="CHEBI:456216"/>
    </ligand>
</feature>
<feature type="binding site" evidence="9">
    <location>
        <position position="84"/>
    </location>
    <ligand>
        <name>glycerol</name>
        <dbReference type="ChEBI" id="CHEBI:17754"/>
    </ligand>
</feature>
<feature type="binding site" evidence="9">
    <location>
        <position position="246"/>
    </location>
    <ligand>
        <name>sn-glycerol 3-phosphate</name>
        <dbReference type="ChEBI" id="CHEBI:57597"/>
    </ligand>
</feature>
<feature type="binding site" evidence="9">
    <location>
        <position position="315"/>
    </location>
    <ligand>
        <name>ATP</name>
        <dbReference type="ChEBI" id="CHEBI:30616"/>
    </ligand>
</feature>
<evidence type="ECO:0000256" key="2">
    <source>
        <dbReference type="ARBA" id="ARBA00009156"/>
    </source>
</evidence>
<dbReference type="InterPro" id="IPR018484">
    <property type="entry name" value="FGGY_N"/>
</dbReference>
<reference evidence="14" key="1">
    <citation type="submission" date="2016-10" db="EMBL/GenBank/DDBJ databases">
        <authorList>
            <person name="Varghese N."/>
            <person name="Submissions S."/>
        </authorList>
    </citation>
    <scope>NUCLEOTIDE SEQUENCE [LARGE SCALE GENOMIC DNA]</scope>
    <source>
        <strain evidence="14">DSM 16858</strain>
    </source>
</reference>
<dbReference type="GO" id="GO:0019563">
    <property type="term" value="P:glycerol catabolic process"/>
    <property type="evidence" value="ECO:0007669"/>
    <property type="project" value="UniProtKB-UniRule"/>
</dbReference>
<keyword evidence="3 9" id="KW-0808">Transferase</keyword>
<proteinExistence type="inferred from homology"/>
<dbReference type="GO" id="GO:0005829">
    <property type="term" value="C:cytosol"/>
    <property type="evidence" value="ECO:0007669"/>
    <property type="project" value="TreeGrafter"/>
</dbReference>
<comment type="similarity">
    <text evidence="2 9 10">Belongs to the FGGY kinase family.</text>
</comment>
<evidence type="ECO:0000259" key="12">
    <source>
        <dbReference type="Pfam" id="PF02782"/>
    </source>
</evidence>
<feature type="binding site" evidence="9">
    <location>
        <position position="136"/>
    </location>
    <ligand>
        <name>sn-glycerol 3-phosphate</name>
        <dbReference type="ChEBI" id="CHEBI:57597"/>
    </ligand>
</feature>
<dbReference type="RefSeq" id="WP_093525222.1">
    <property type="nucleotide sequence ID" value="NZ_FOIJ01000019.1"/>
</dbReference>
<comment type="function">
    <text evidence="9">Key enzyme in the regulation of glycerol uptake and metabolism. Catalyzes the phosphorylation of glycerol to yield sn-glycerol 3-phosphate.</text>
</comment>
<evidence type="ECO:0000256" key="7">
    <source>
        <dbReference type="ARBA" id="ARBA00022840"/>
    </source>
</evidence>
<dbReference type="Gene3D" id="3.30.420.40">
    <property type="match status" value="2"/>
</dbReference>
<evidence type="ECO:0000256" key="3">
    <source>
        <dbReference type="ARBA" id="ARBA00022679"/>
    </source>
</evidence>
<evidence type="ECO:0000256" key="6">
    <source>
        <dbReference type="ARBA" id="ARBA00022798"/>
    </source>
</evidence>
<keyword evidence="4 9" id="KW-0547">Nucleotide-binding</keyword>
<dbReference type="PANTHER" id="PTHR10196:SF69">
    <property type="entry name" value="GLYCEROL KINASE"/>
    <property type="match status" value="1"/>
</dbReference>
<feature type="binding site" evidence="9">
    <location>
        <position position="311"/>
    </location>
    <ligand>
        <name>ADP</name>
        <dbReference type="ChEBI" id="CHEBI:456216"/>
    </ligand>
</feature>
<feature type="binding site" evidence="9">
    <location>
        <position position="84"/>
    </location>
    <ligand>
        <name>sn-glycerol 3-phosphate</name>
        <dbReference type="ChEBI" id="CHEBI:57597"/>
    </ligand>
</feature>
<feature type="binding site" evidence="9">
    <location>
        <position position="136"/>
    </location>
    <ligand>
        <name>glycerol</name>
        <dbReference type="ChEBI" id="CHEBI:17754"/>
    </ligand>
</feature>
<feature type="binding site" evidence="9">
    <location>
        <position position="311"/>
    </location>
    <ligand>
        <name>ATP</name>
        <dbReference type="ChEBI" id="CHEBI:30616"/>
    </ligand>
</feature>
<dbReference type="InterPro" id="IPR005999">
    <property type="entry name" value="Glycerol_kin"/>
</dbReference>
<comment type="pathway">
    <text evidence="1 9">Polyol metabolism; glycerol degradation via glycerol kinase pathway; sn-glycerol 3-phosphate from glycerol: step 1/1.</text>
</comment>
<dbReference type="CDD" id="cd07786">
    <property type="entry name" value="FGGY_EcGK_like"/>
    <property type="match status" value="1"/>
</dbReference>
<evidence type="ECO:0000256" key="5">
    <source>
        <dbReference type="ARBA" id="ARBA00022777"/>
    </source>
</evidence>
<evidence type="ECO:0000256" key="8">
    <source>
        <dbReference type="ARBA" id="ARBA00052101"/>
    </source>
</evidence>
<evidence type="ECO:0000313" key="13">
    <source>
        <dbReference type="EMBL" id="SEU34662.1"/>
    </source>
</evidence>
<dbReference type="GO" id="GO:0006072">
    <property type="term" value="P:glycerol-3-phosphate metabolic process"/>
    <property type="evidence" value="ECO:0007669"/>
    <property type="project" value="InterPro"/>
</dbReference>
<dbReference type="PROSITE" id="PS00933">
    <property type="entry name" value="FGGY_KINASES_1"/>
    <property type="match status" value="1"/>
</dbReference>
<feature type="binding site" evidence="9">
    <location>
        <position position="268"/>
    </location>
    <ligand>
        <name>ADP</name>
        <dbReference type="ChEBI" id="CHEBI:456216"/>
    </ligand>
</feature>
<dbReference type="PANTHER" id="PTHR10196">
    <property type="entry name" value="SUGAR KINASE"/>
    <property type="match status" value="1"/>
</dbReference>